<sequence length="102" mass="10936">MVFVTLRQRLAAQSAGRAGDIASWLRLGQSSKCGGYQLPSRGLPMSINAFVFETEVRRRVAARVAAELTRETMPVLGRALHAAAQSALPATAAGVRSHRFDA</sequence>
<evidence type="ECO:0000313" key="2">
    <source>
        <dbReference type="Proteomes" id="UP000030969"/>
    </source>
</evidence>
<gene>
    <name evidence="1" type="ORF">OR61_14995</name>
</gene>
<comment type="caution">
    <text evidence="1">The sequence shown here is derived from an EMBL/GenBank/DDBJ whole genome shotgun (WGS) entry which is preliminary data.</text>
</comment>
<reference evidence="1 2" key="1">
    <citation type="submission" date="2014-11" db="EMBL/GenBank/DDBJ databases">
        <title>Draft Genome Sequences of Xanthomonas vesicatoria Strains from the Balkan Peninsula.</title>
        <authorList>
            <person name="Vancheva T."/>
            <person name="Lefeuvre P."/>
            <person name="Bogatzevska N."/>
            <person name="Moncheva P."/>
            <person name="Koebnik R."/>
        </authorList>
    </citation>
    <scope>NUCLEOTIDE SEQUENCE [LARGE SCALE GENOMIC DNA]</scope>
    <source>
        <strain evidence="1 2">53M</strain>
    </source>
</reference>
<dbReference type="Proteomes" id="UP000030969">
    <property type="component" value="Unassembled WGS sequence"/>
</dbReference>
<dbReference type="EMBL" id="JSYJ01000094">
    <property type="protein sequence ID" value="KHM93112.1"/>
    <property type="molecule type" value="Genomic_DNA"/>
</dbReference>
<dbReference type="AlphaFoldDB" id="A0AAJ0IWV4"/>
<organism evidence="1 2">
    <name type="scientific">Xanthomonas vesicatoria</name>
    <dbReference type="NCBI Taxonomy" id="56460"/>
    <lineage>
        <taxon>Bacteria</taxon>
        <taxon>Pseudomonadati</taxon>
        <taxon>Pseudomonadota</taxon>
        <taxon>Gammaproteobacteria</taxon>
        <taxon>Lysobacterales</taxon>
        <taxon>Lysobacteraceae</taxon>
        <taxon>Xanthomonas</taxon>
    </lineage>
</organism>
<accession>A0AAJ0IWV4</accession>
<protein>
    <submittedName>
        <fullName evidence="1">Uncharacterized protein</fullName>
    </submittedName>
</protein>
<proteinExistence type="predicted"/>
<evidence type="ECO:0000313" key="1">
    <source>
        <dbReference type="EMBL" id="KHM93112.1"/>
    </source>
</evidence>
<name>A0AAJ0IWV4_9XANT</name>